<comment type="caution">
    <text evidence="2">The sequence shown here is derived from an EMBL/GenBank/DDBJ whole genome shotgun (WGS) entry which is preliminary data.</text>
</comment>
<evidence type="ECO:0000256" key="1">
    <source>
        <dbReference type="ARBA" id="ARBA00022821"/>
    </source>
</evidence>
<gene>
    <name evidence="2" type="ORF">PIB30_034594</name>
</gene>
<evidence type="ECO:0000313" key="3">
    <source>
        <dbReference type="Proteomes" id="UP001341840"/>
    </source>
</evidence>
<organism evidence="2 3">
    <name type="scientific">Stylosanthes scabra</name>
    <dbReference type="NCBI Taxonomy" id="79078"/>
    <lineage>
        <taxon>Eukaryota</taxon>
        <taxon>Viridiplantae</taxon>
        <taxon>Streptophyta</taxon>
        <taxon>Embryophyta</taxon>
        <taxon>Tracheophyta</taxon>
        <taxon>Spermatophyta</taxon>
        <taxon>Magnoliopsida</taxon>
        <taxon>eudicotyledons</taxon>
        <taxon>Gunneridae</taxon>
        <taxon>Pentapetalae</taxon>
        <taxon>rosids</taxon>
        <taxon>fabids</taxon>
        <taxon>Fabales</taxon>
        <taxon>Fabaceae</taxon>
        <taxon>Papilionoideae</taxon>
        <taxon>50 kb inversion clade</taxon>
        <taxon>dalbergioids sensu lato</taxon>
        <taxon>Dalbergieae</taxon>
        <taxon>Pterocarpus clade</taxon>
        <taxon>Stylosanthes</taxon>
    </lineage>
</organism>
<evidence type="ECO:0000313" key="2">
    <source>
        <dbReference type="EMBL" id="MED6170793.1"/>
    </source>
</evidence>
<name>A0ABU6VFR6_9FABA</name>
<dbReference type="Proteomes" id="UP001341840">
    <property type="component" value="Unassembled WGS sequence"/>
</dbReference>
<reference evidence="2 3" key="1">
    <citation type="journal article" date="2023" name="Plants (Basel)">
        <title>Bridging the Gap: Combining Genomics and Transcriptomics Approaches to Understand Stylosanthes scabra, an Orphan Legume from the Brazilian Caatinga.</title>
        <authorList>
            <person name="Ferreira-Neto J.R.C."/>
            <person name="da Silva M.D."/>
            <person name="Binneck E."/>
            <person name="de Melo N.F."/>
            <person name="da Silva R.H."/>
            <person name="de Melo A.L.T.M."/>
            <person name="Pandolfi V."/>
            <person name="Bustamante F.O."/>
            <person name="Brasileiro-Vidal A.C."/>
            <person name="Benko-Iseppon A.M."/>
        </authorList>
    </citation>
    <scope>NUCLEOTIDE SEQUENCE [LARGE SCALE GENOMIC DNA]</scope>
    <source>
        <tissue evidence="2">Leaves</tissue>
    </source>
</reference>
<dbReference type="InterPro" id="IPR032675">
    <property type="entry name" value="LRR_dom_sf"/>
</dbReference>
<dbReference type="EMBL" id="JASCZI010151196">
    <property type="protein sequence ID" value="MED6170793.1"/>
    <property type="molecule type" value="Genomic_DNA"/>
</dbReference>
<keyword evidence="3" id="KW-1185">Reference proteome</keyword>
<dbReference type="Gene3D" id="3.80.10.10">
    <property type="entry name" value="Ribonuclease Inhibitor"/>
    <property type="match status" value="2"/>
</dbReference>
<proteinExistence type="predicted"/>
<dbReference type="PANTHER" id="PTHR36766:SF40">
    <property type="entry name" value="DISEASE RESISTANCE PROTEIN RGA3"/>
    <property type="match status" value="1"/>
</dbReference>
<dbReference type="SUPFAM" id="SSF52047">
    <property type="entry name" value="RNI-like"/>
    <property type="match status" value="1"/>
</dbReference>
<keyword evidence="1" id="KW-0611">Plant defense</keyword>
<protein>
    <submittedName>
        <fullName evidence="2">Uncharacterized protein</fullName>
    </submittedName>
</protein>
<sequence>MSELKWIYYEENSSVFFPSLKTLSLNCCPKLRGWRRRGDYNKESDTGDHLSLPLSFSCLSHLEIWNCPSMTCMPTFPHLDGWLRLSKCSMKPLKDTCLVGAESSTLYPLSSLRSLSIGYNEDIESMPEEWMQNLKSLQRLCIMGFSVITSLSRQLQHLPSQLQSLSVSEVNELDVLWKQDEDDECIQCEASFYCLRSLQTISFDYCPDMKALPEQIGKLQSLKHFNISYCNKLESLPEAMLHLSNLQTLEIEGCRMLGERCKAETGQDWPKIAHTPSIHIS</sequence>
<accession>A0ABU6VFR6</accession>
<dbReference type="PANTHER" id="PTHR36766">
    <property type="entry name" value="PLANT BROAD-SPECTRUM MILDEW RESISTANCE PROTEIN RPW8"/>
    <property type="match status" value="1"/>
</dbReference>